<dbReference type="Proteomes" id="UP000807025">
    <property type="component" value="Unassembled WGS sequence"/>
</dbReference>
<keyword evidence="3" id="KW-1185">Reference proteome</keyword>
<protein>
    <submittedName>
        <fullName evidence="2">Uncharacterized protein</fullName>
    </submittedName>
</protein>
<reference evidence="2" key="1">
    <citation type="submission" date="2020-11" db="EMBL/GenBank/DDBJ databases">
        <authorList>
            <consortium name="DOE Joint Genome Institute"/>
            <person name="Ahrendt S."/>
            <person name="Riley R."/>
            <person name="Andreopoulos W."/>
            <person name="Labutti K."/>
            <person name="Pangilinan J."/>
            <person name="Ruiz-Duenas F.J."/>
            <person name="Barrasa J.M."/>
            <person name="Sanchez-Garcia M."/>
            <person name="Camarero S."/>
            <person name="Miyauchi S."/>
            <person name="Serrano A."/>
            <person name="Linde D."/>
            <person name="Babiker R."/>
            <person name="Drula E."/>
            <person name="Ayuso-Fernandez I."/>
            <person name="Pacheco R."/>
            <person name="Padilla G."/>
            <person name="Ferreira P."/>
            <person name="Barriuso J."/>
            <person name="Kellner H."/>
            <person name="Castanera R."/>
            <person name="Alfaro M."/>
            <person name="Ramirez L."/>
            <person name="Pisabarro A.G."/>
            <person name="Kuo A."/>
            <person name="Tritt A."/>
            <person name="Lipzen A."/>
            <person name="He G."/>
            <person name="Yan M."/>
            <person name="Ng V."/>
            <person name="Cullen D."/>
            <person name="Martin F."/>
            <person name="Rosso M.-N."/>
            <person name="Henrissat B."/>
            <person name="Hibbett D."/>
            <person name="Martinez A.T."/>
            <person name="Grigoriev I.V."/>
        </authorList>
    </citation>
    <scope>NUCLEOTIDE SEQUENCE</scope>
    <source>
        <strain evidence="2">ATCC 90797</strain>
    </source>
</reference>
<feature type="region of interest" description="Disordered" evidence="1">
    <location>
        <begin position="495"/>
        <end position="553"/>
    </location>
</feature>
<evidence type="ECO:0000256" key="1">
    <source>
        <dbReference type="SAM" id="MobiDB-lite"/>
    </source>
</evidence>
<sequence>MAPQDKVTSKQKDFLFTLVNAYLEAQKKGQHNKFWLKLNGAWFKEWPEQEDTSIKDLQERAAAFRAVVQKKKIYLKCWYQNHASKKSWANLYGCLIKQTLAKHTQKLKCQPQVVQLYCKLYAIEQMPIHFNSFAKLLGSLTGWKFTLLAGRPDPLNAGRIRTILKNHTGIAFSDATPNFSEWIRGPYDTFLNSVYTSAKCASRALFQGAGAAAASPMHTASTVPSETPTMSAALAVPIPAAVPPIVLAVPIPAAASSIPPLTPALGDYDYNFLWNELNLLNPIDLLNQLDLLNANTGGNMATAYREFGSFSEQLMVPLPECMYNQLLTGLIGPNMPFTPTTASSLAATVALWTTPNAAGVSAANSLRVQVVQPAVAAELINNARGSAAASANSLSVQVVQPAVITEPIDNSIVDQLALHSAQSTTPIARGLTVAATTNNPRVQAIQPTRNPCPAVATDLSDDFNVDCPMVQGAKPANEDGGDFPVYQLDNTMQTTTSTPAAAPTVESGPPAPTTTAALGTASVPAELNCSKPTRKQRSRDNTDKALIVTGKQV</sequence>
<dbReference type="EMBL" id="MU154616">
    <property type="protein sequence ID" value="KAF9491569.1"/>
    <property type="molecule type" value="Genomic_DNA"/>
</dbReference>
<accession>A0A9P5ZPH2</accession>
<organism evidence="2 3">
    <name type="scientific">Pleurotus eryngii</name>
    <name type="common">Boletus of the steppes</name>
    <dbReference type="NCBI Taxonomy" id="5323"/>
    <lineage>
        <taxon>Eukaryota</taxon>
        <taxon>Fungi</taxon>
        <taxon>Dikarya</taxon>
        <taxon>Basidiomycota</taxon>
        <taxon>Agaricomycotina</taxon>
        <taxon>Agaricomycetes</taxon>
        <taxon>Agaricomycetidae</taxon>
        <taxon>Agaricales</taxon>
        <taxon>Pleurotineae</taxon>
        <taxon>Pleurotaceae</taxon>
        <taxon>Pleurotus</taxon>
    </lineage>
</organism>
<feature type="compositionally biased region" description="Low complexity" evidence="1">
    <location>
        <begin position="495"/>
        <end position="504"/>
    </location>
</feature>
<dbReference type="AlphaFoldDB" id="A0A9P5ZPH2"/>
<proteinExistence type="predicted"/>
<gene>
    <name evidence="2" type="ORF">BDN71DRAFT_1433871</name>
</gene>
<comment type="caution">
    <text evidence="2">The sequence shown here is derived from an EMBL/GenBank/DDBJ whole genome shotgun (WGS) entry which is preliminary data.</text>
</comment>
<evidence type="ECO:0000313" key="2">
    <source>
        <dbReference type="EMBL" id="KAF9491569.1"/>
    </source>
</evidence>
<evidence type="ECO:0000313" key="3">
    <source>
        <dbReference type="Proteomes" id="UP000807025"/>
    </source>
</evidence>
<name>A0A9P5ZPH2_PLEER</name>
<dbReference type="OrthoDB" id="2803783at2759"/>